<dbReference type="PANTHER" id="PTHR28629:SF4">
    <property type="entry name" value="TRIOKINASE_FMN CYCLASE"/>
    <property type="match status" value="1"/>
</dbReference>
<evidence type="ECO:0000256" key="5">
    <source>
        <dbReference type="ARBA" id="ARBA00022777"/>
    </source>
</evidence>
<dbReference type="AlphaFoldDB" id="A0A4R6JCU9"/>
<evidence type="ECO:0000313" key="10">
    <source>
        <dbReference type="Proteomes" id="UP000294901"/>
    </source>
</evidence>
<comment type="subunit">
    <text evidence="7">Homodimer. The dihydroxyacetone kinase complex is composed of a homodimer of DhaM, a homodimer of DhaK and the subunit DhaL.</text>
</comment>
<organism evidence="9 10">
    <name type="scientific">Paractinoplanes brasiliensis</name>
    <dbReference type="NCBI Taxonomy" id="52695"/>
    <lineage>
        <taxon>Bacteria</taxon>
        <taxon>Bacillati</taxon>
        <taxon>Actinomycetota</taxon>
        <taxon>Actinomycetes</taxon>
        <taxon>Micromonosporales</taxon>
        <taxon>Micromonosporaceae</taxon>
        <taxon>Paractinoplanes</taxon>
    </lineage>
</organism>
<dbReference type="OrthoDB" id="9806345at2"/>
<dbReference type="PANTHER" id="PTHR28629">
    <property type="entry name" value="TRIOKINASE/FMN CYCLASE"/>
    <property type="match status" value="1"/>
</dbReference>
<evidence type="ECO:0000259" key="8">
    <source>
        <dbReference type="PROSITE" id="PS51481"/>
    </source>
</evidence>
<accession>A0A4R6JCU9</accession>
<comment type="catalytic activity">
    <reaction evidence="1">
        <text>dihydroxyacetone + phosphoenolpyruvate = dihydroxyacetone phosphate + pyruvate</text>
        <dbReference type="Rhea" id="RHEA:18381"/>
        <dbReference type="ChEBI" id="CHEBI:15361"/>
        <dbReference type="ChEBI" id="CHEBI:16016"/>
        <dbReference type="ChEBI" id="CHEBI:57642"/>
        <dbReference type="ChEBI" id="CHEBI:58702"/>
        <dbReference type="EC" id="2.7.1.121"/>
    </reaction>
</comment>
<gene>
    <name evidence="9" type="ORF">C8E87_8253</name>
</gene>
<dbReference type="FunFam" id="3.40.50.10440:FF:000001">
    <property type="entry name" value="Dihydroxyacetone kinase, DhaK subunit"/>
    <property type="match status" value="1"/>
</dbReference>
<keyword evidence="5 9" id="KW-0418">Kinase</keyword>
<name>A0A4R6JCU9_9ACTN</name>
<keyword evidence="10" id="KW-1185">Reference proteome</keyword>
<dbReference type="GO" id="GO:0019563">
    <property type="term" value="P:glycerol catabolic process"/>
    <property type="evidence" value="ECO:0007669"/>
    <property type="project" value="TreeGrafter"/>
</dbReference>
<dbReference type="PROSITE" id="PS51481">
    <property type="entry name" value="DHAK"/>
    <property type="match status" value="1"/>
</dbReference>
<dbReference type="InterPro" id="IPR012736">
    <property type="entry name" value="DhaK_1"/>
</dbReference>
<comment type="caution">
    <text evidence="9">The sequence shown here is derived from an EMBL/GenBank/DDBJ whole genome shotgun (WGS) entry which is preliminary data.</text>
</comment>
<dbReference type="Proteomes" id="UP000294901">
    <property type="component" value="Unassembled WGS sequence"/>
</dbReference>
<evidence type="ECO:0000256" key="7">
    <source>
        <dbReference type="ARBA" id="ARBA00046577"/>
    </source>
</evidence>
<keyword evidence="6" id="KW-0319">Glycerol metabolism</keyword>
<dbReference type="InterPro" id="IPR004006">
    <property type="entry name" value="DhaK_dom"/>
</dbReference>
<dbReference type="GO" id="GO:0047324">
    <property type="term" value="F:phosphoenolpyruvate-glycerone phosphotransferase activity"/>
    <property type="evidence" value="ECO:0007669"/>
    <property type="project" value="UniProtKB-EC"/>
</dbReference>
<dbReference type="Gene3D" id="3.40.50.10440">
    <property type="entry name" value="Dihydroxyacetone kinase, domain 1"/>
    <property type="match status" value="1"/>
</dbReference>
<dbReference type="SUPFAM" id="SSF82549">
    <property type="entry name" value="DAK1/DegV-like"/>
    <property type="match status" value="1"/>
</dbReference>
<comment type="pathway">
    <text evidence="2">Polyol metabolism; glycerol degradation.</text>
</comment>
<reference evidence="9 10" key="1">
    <citation type="submission" date="2019-03" db="EMBL/GenBank/DDBJ databases">
        <title>Sequencing the genomes of 1000 actinobacteria strains.</title>
        <authorList>
            <person name="Klenk H.-P."/>
        </authorList>
    </citation>
    <scope>NUCLEOTIDE SEQUENCE [LARGE SCALE GENOMIC DNA]</scope>
    <source>
        <strain evidence="9 10">DSM 43805</strain>
    </source>
</reference>
<dbReference type="Gene3D" id="3.30.1180.20">
    <property type="entry name" value="Dihydroxyacetone kinase, domain 2"/>
    <property type="match status" value="1"/>
</dbReference>
<dbReference type="Pfam" id="PF02733">
    <property type="entry name" value="Dak1"/>
    <property type="match status" value="1"/>
</dbReference>
<dbReference type="GO" id="GO:0004371">
    <property type="term" value="F:glycerone kinase activity"/>
    <property type="evidence" value="ECO:0007669"/>
    <property type="project" value="InterPro"/>
</dbReference>
<dbReference type="FunFam" id="3.30.1180.20:FF:000002">
    <property type="entry name" value="Dihydroxyacetone kinase subunit DhaK"/>
    <property type="match status" value="1"/>
</dbReference>
<evidence type="ECO:0000313" key="9">
    <source>
        <dbReference type="EMBL" id="TDO32781.1"/>
    </source>
</evidence>
<evidence type="ECO:0000256" key="3">
    <source>
        <dbReference type="ARBA" id="ARBA00012095"/>
    </source>
</evidence>
<dbReference type="EMBL" id="SNWR01000002">
    <property type="protein sequence ID" value="TDO32781.1"/>
    <property type="molecule type" value="Genomic_DNA"/>
</dbReference>
<feature type="domain" description="DhaK" evidence="8">
    <location>
        <begin position="7"/>
        <end position="329"/>
    </location>
</feature>
<evidence type="ECO:0000256" key="4">
    <source>
        <dbReference type="ARBA" id="ARBA00022679"/>
    </source>
</evidence>
<evidence type="ECO:0000256" key="2">
    <source>
        <dbReference type="ARBA" id="ARBA00004745"/>
    </source>
</evidence>
<dbReference type="RefSeq" id="WP_133878710.1">
    <property type="nucleotide sequence ID" value="NZ_BOMD01000091.1"/>
</dbReference>
<protein>
    <recommendedName>
        <fullName evidence="3">phosphoenolpyruvate--glycerone phosphotransferase</fullName>
        <ecNumber evidence="3">2.7.1.121</ecNumber>
    </recommendedName>
</protein>
<sequence length="333" mass="34508">MKKLINDPADVIVDALHGLAAAHPELRVDFENRVVVRSDAPVQGKVGLVSGGGSGHEPLHAGFVGPGMLDAACAGEVFTSPVPDQMVAATEAVDGGAGVLHIVKNYTGDVMNFELAAEMVAADKGTEVIAVVVDDDVAVQDSLYTAGRRGVGATVLVEKIAGAAAAEGRPLTDVAEVARKVNAYARSMGLALTSCTVPAAGHPTFDLPDDQMEVGIGIHGEPGRRRVPVAPANEIAEMLVSPILTDLDFTGGDGVIAFVNGMGATPLIELYVMFNEVTQLLSKNGITVARSLVGPYITSLDMAGCSVTLLKADDELLRLWDAPVNTPALRRGV</sequence>
<dbReference type="EC" id="2.7.1.121" evidence="3"/>
<evidence type="ECO:0000256" key="1">
    <source>
        <dbReference type="ARBA" id="ARBA00001113"/>
    </source>
</evidence>
<keyword evidence="4" id="KW-0808">Transferase</keyword>
<proteinExistence type="predicted"/>
<evidence type="ECO:0000256" key="6">
    <source>
        <dbReference type="ARBA" id="ARBA00022798"/>
    </source>
</evidence>
<dbReference type="GO" id="GO:0005829">
    <property type="term" value="C:cytosol"/>
    <property type="evidence" value="ECO:0007669"/>
    <property type="project" value="TreeGrafter"/>
</dbReference>
<dbReference type="InterPro" id="IPR050861">
    <property type="entry name" value="Dihydroxyacetone_Kinase"/>
</dbReference>
<dbReference type="NCBIfam" id="TIGR02363">
    <property type="entry name" value="dhaK1"/>
    <property type="match status" value="1"/>
</dbReference>